<name>A0ACC2MZ34_PERAE</name>
<sequence>MLSIGIKTVFSRMLSNLNLSGDSKAGATTTLWEKMGAESRGRAGMKRKKNEIARAINVCGVTGDWNDIYKHLQDSRSKVALQPPPEQCEQPLQSPPEQQPLQQSASDAFLEVEAVTLGAIFFGETAMNLKTELDRAQRSNAAVMEEGSSPWLLCQYSTAAGGAFMFPCAVNIFECHWDCENFLMLCPFHATQTAI</sequence>
<proteinExistence type="predicted"/>
<comment type="caution">
    <text evidence="1">The sequence shown here is derived from an EMBL/GenBank/DDBJ whole genome shotgun (WGS) entry which is preliminary data.</text>
</comment>
<evidence type="ECO:0000313" key="2">
    <source>
        <dbReference type="Proteomes" id="UP001234297"/>
    </source>
</evidence>
<reference evidence="1 2" key="1">
    <citation type="journal article" date="2022" name="Hortic Res">
        <title>A haplotype resolved chromosomal level avocado genome allows analysis of novel avocado genes.</title>
        <authorList>
            <person name="Nath O."/>
            <person name="Fletcher S.J."/>
            <person name="Hayward A."/>
            <person name="Shaw L.M."/>
            <person name="Masouleh A.K."/>
            <person name="Furtado A."/>
            <person name="Henry R.J."/>
            <person name="Mitter N."/>
        </authorList>
    </citation>
    <scope>NUCLEOTIDE SEQUENCE [LARGE SCALE GENOMIC DNA]</scope>
    <source>
        <strain evidence="2">cv. Hass</strain>
    </source>
</reference>
<organism evidence="1 2">
    <name type="scientific">Persea americana</name>
    <name type="common">Avocado</name>
    <dbReference type="NCBI Taxonomy" id="3435"/>
    <lineage>
        <taxon>Eukaryota</taxon>
        <taxon>Viridiplantae</taxon>
        <taxon>Streptophyta</taxon>
        <taxon>Embryophyta</taxon>
        <taxon>Tracheophyta</taxon>
        <taxon>Spermatophyta</taxon>
        <taxon>Magnoliopsida</taxon>
        <taxon>Magnoliidae</taxon>
        <taxon>Laurales</taxon>
        <taxon>Lauraceae</taxon>
        <taxon>Persea</taxon>
    </lineage>
</organism>
<gene>
    <name evidence="1" type="ORF">MRB53_003801</name>
</gene>
<dbReference type="Proteomes" id="UP001234297">
    <property type="component" value="Chromosome 1"/>
</dbReference>
<protein>
    <submittedName>
        <fullName evidence="1">Uncharacterized protein</fullName>
    </submittedName>
</protein>
<evidence type="ECO:0000313" key="1">
    <source>
        <dbReference type="EMBL" id="KAJ8650778.1"/>
    </source>
</evidence>
<accession>A0ACC2MZ34</accession>
<dbReference type="EMBL" id="CM056809">
    <property type="protein sequence ID" value="KAJ8650778.1"/>
    <property type="molecule type" value="Genomic_DNA"/>
</dbReference>
<keyword evidence="2" id="KW-1185">Reference proteome</keyword>